<gene>
    <name evidence="7" type="ORF">JIV24_04435</name>
</gene>
<dbReference type="SUPFAM" id="SSF51445">
    <property type="entry name" value="(Trans)glycosidases"/>
    <property type="match status" value="1"/>
</dbReference>
<dbReference type="InterPro" id="IPR025705">
    <property type="entry name" value="Beta_hexosaminidase_sua/sub"/>
</dbReference>
<dbReference type="Pfam" id="PF02838">
    <property type="entry name" value="Glyco_hydro_20b"/>
    <property type="match status" value="1"/>
</dbReference>
<sequence length="757" mass="84954">MVLLFASCTKPVNEYNLVPYPSSLEEKEGTFEINNTTKVLFNGSENTQFVAQFFADFISPASVYKLEVEKTESTELTKGAITFIEDKQIKGAEGSYQLSITPNGVLVKANNPVGLFYGFQTIRQLLPASIESKELSKVSWLLPATEINDTPRFSYRGLHLDVGRHFYPVDFIKKFIDLLALHKMNVFHWHLTEDQGWRLEIKKYPKLTEVAAYRDETRVGHGGSRPEEYDGKRYGGFYTQEEAREVVKYAAERHITVIPEIELPGHAQAALAAYPELGCTGGPYEVAKTWGVFKEVYCAGNEKTFEFLENVLLEVMDIFPSEYIHIGGDECPKARWNECPKCKARMKKEHCEDSHELQSYFISRAEKFLNSHGRQIIGWDEILEGGLAPNATVMSWRGIKGGVEAARQKHNVIMTPNSHVYLDYYQNTPASEPLAIGGFLPISKVYSYNPIPESLSAEEANYIIGVQGNIWTEYMPTSEHVEYMAYPRACAIAEMGWLDYSQRNFDQFSNRLQKHFERLDALNVNYFNKVLSPIASVDKVEFVEPTTLELQNIAIGTEIYYTIDGSKPNQNSSVYVGPITLSEEGIVKAVTINETGETSEVLEIPVVRLQYIEGKAAKGDNKGLSCKMATGKFKSCADVLKADGKNLTVADVLIPEEAPFDHFGLVLEGMVTITEEGLYQFSLGSDDGSQFYMNNELVIDNDGFHGMAYKKANLALKTGTYPVKIVYFEATGGENLKLHVITPDGEKVSSFTEYLSH</sequence>
<dbReference type="EC" id="3.2.1.52" evidence="3"/>
<evidence type="ECO:0000259" key="6">
    <source>
        <dbReference type="PROSITE" id="PS51820"/>
    </source>
</evidence>
<dbReference type="InterPro" id="IPR011658">
    <property type="entry name" value="PA14_dom"/>
</dbReference>
<evidence type="ECO:0000313" key="8">
    <source>
        <dbReference type="Proteomes" id="UP000605676"/>
    </source>
</evidence>
<proteinExistence type="inferred from homology"/>
<evidence type="ECO:0000313" key="7">
    <source>
        <dbReference type="EMBL" id="MBK3516579.1"/>
    </source>
</evidence>
<evidence type="ECO:0000256" key="2">
    <source>
        <dbReference type="ARBA" id="ARBA00006285"/>
    </source>
</evidence>
<feature type="domain" description="PA14" evidence="6">
    <location>
        <begin position="619"/>
        <end position="754"/>
    </location>
</feature>
<keyword evidence="4" id="KW-0378">Hydrolase</keyword>
<dbReference type="PRINTS" id="PR00738">
    <property type="entry name" value="GLHYDRLASE20"/>
</dbReference>
<dbReference type="Pfam" id="PF00728">
    <property type="entry name" value="Glyco_hydro_20"/>
    <property type="match status" value="1"/>
</dbReference>
<dbReference type="Pfam" id="PF07691">
    <property type="entry name" value="PA14"/>
    <property type="match status" value="1"/>
</dbReference>
<dbReference type="PANTHER" id="PTHR22600:SF57">
    <property type="entry name" value="BETA-N-ACETYLHEXOSAMINIDASE"/>
    <property type="match status" value="1"/>
</dbReference>
<name>A0ABS1HFY6_9BACT</name>
<evidence type="ECO:0000256" key="5">
    <source>
        <dbReference type="ARBA" id="ARBA00023295"/>
    </source>
</evidence>
<organism evidence="7 8">
    <name type="scientific">Carboxylicivirga marina</name>
    <dbReference type="NCBI Taxonomy" id="2800988"/>
    <lineage>
        <taxon>Bacteria</taxon>
        <taxon>Pseudomonadati</taxon>
        <taxon>Bacteroidota</taxon>
        <taxon>Bacteroidia</taxon>
        <taxon>Marinilabiliales</taxon>
        <taxon>Marinilabiliaceae</taxon>
        <taxon>Carboxylicivirga</taxon>
    </lineage>
</organism>
<dbReference type="PROSITE" id="PS51820">
    <property type="entry name" value="PA14"/>
    <property type="match status" value="1"/>
</dbReference>
<dbReference type="SUPFAM" id="SSF55545">
    <property type="entry name" value="beta-N-acetylhexosaminidase-like domain"/>
    <property type="match status" value="1"/>
</dbReference>
<comment type="catalytic activity">
    <reaction evidence="1">
        <text>Hydrolysis of terminal non-reducing N-acetyl-D-hexosamine residues in N-acetyl-beta-D-hexosaminides.</text>
        <dbReference type="EC" id="3.2.1.52"/>
    </reaction>
</comment>
<evidence type="ECO:0000256" key="4">
    <source>
        <dbReference type="ARBA" id="ARBA00022801"/>
    </source>
</evidence>
<dbReference type="EMBL" id="JAENRR010000007">
    <property type="protein sequence ID" value="MBK3516579.1"/>
    <property type="molecule type" value="Genomic_DNA"/>
</dbReference>
<keyword evidence="8" id="KW-1185">Reference proteome</keyword>
<protein>
    <recommendedName>
        <fullName evidence="3">beta-N-acetylhexosaminidase</fullName>
        <ecNumber evidence="3">3.2.1.52</ecNumber>
    </recommendedName>
</protein>
<dbReference type="CDD" id="cd06563">
    <property type="entry name" value="GH20_chitobiase-like"/>
    <property type="match status" value="1"/>
</dbReference>
<dbReference type="PANTHER" id="PTHR22600">
    <property type="entry name" value="BETA-HEXOSAMINIDASE"/>
    <property type="match status" value="1"/>
</dbReference>
<comment type="similarity">
    <text evidence="2">Belongs to the glycosyl hydrolase 20 family.</text>
</comment>
<dbReference type="InterPro" id="IPR059177">
    <property type="entry name" value="GH29D-like_dom"/>
</dbReference>
<dbReference type="InterPro" id="IPR037524">
    <property type="entry name" value="PA14/GLEYA"/>
</dbReference>
<accession>A0ABS1HFY6</accession>
<keyword evidence="5" id="KW-0326">Glycosidase</keyword>
<dbReference type="Proteomes" id="UP000605676">
    <property type="component" value="Unassembled WGS sequence"/>
</dbReference>
<dbReference type="SMART" id="SM00758">
    <property type="entry name" value="PA14"/>
    <property type="match status" value="1"/>
</dbReference>
<dbReference type="InterPro" id="IPR015883">
    <property type="entry name" value="Glyco_hydro_20_cat"/>
</dbReference>
<dbReference type="Gene3D" id="3.20.20.80">
    <property type="entry name" value="Glycosidases"/>
    <property type="match status" value="1"/>
</dbReference>
<dbReference type="InterPro" id="IPR017853">
    <property type="entry name" value="GH"/>
</dbReference>
<dbReference type="Gene3D" id="3.30.379.10">
    <property type="entry name" value="Chitobiase/beta-hexosaminidase domain 2-like"/>
    <property type="match status" value="1"/>
</dbReference>
<dbReference type="Gene3D" id="3.90.182.10">
    <property type="entry name" value="Toxin - Anthrax Protective Antigen,domain 1"/>
    <property type="match status" value="1"/>
</dbReference>
<comment type="caution">
    <text evidence="7">The sequence shown here is derived from an EMBL/GenBank/DDBJ whole genome shotgun (WGS) entry which is preliminary data.</text>
</comment>
<reference evidence="7 8" key="1">
    <citation type="submission" date="2021-01" db="EMBL/GenBank/DDBJ databases">
        <title>Carboxyliciviraga sp.nov., isolated from coastal sediments.</title>
        <authorList>
            <person name="Lu D."/>
            <person name="Zhang T."/>
        </authorList>
    </citation>
    <scope>NUCLEOTIDE SEQUENCE [LARGE SCALE GENOMIC DNA]</scope>
    <source>
        <strain evidence="7 8">N1Y132</strain>
    </source>
</reference>
<evidence type="ECO:0000256" key="3">
    <source>
        <dbReference type="ARBA" id="ARBA00012663"/>
    </source>
</evidence>
<dbReference type="InterPro" id="IPR015882">
    <property type="entry name" value="HEX_bac_N"/>
</dbReference>
<evidence type="ECO:0000256" key="1">
    <source>
        <dbReference type="ARBA" id="ARBA00001231"/>
    </source>
</evidence>
<dbReference type="SUPFAM" id="SSF56988">
    <property type="entry name" value="Anthrax protective antigen"/>
    <property type="match status" value="1"/>
</dbReference>
<dbReference type="InterPro" id="IPR029018">
    <property type="entry name" value="Hex-like_dom2"/>
</dbReference>
<dbReference type="Pfam" id="PF13290">
    <property type="entry name" value="CHB_HEX_C_1"/>
    <property type="match status" value="1"/>
</dbReference>